<evidence type="ECO:0000256" key="3">
    <source>
        <dbReference type="ARBA" id="ARBA00022630"/>
    </source>
</evidence>
<gene>
    <name evidence="9" type="ORF">CP969_33000</name>
</gene>
<dbReference type="Gene3D" id="1.10.540.10">
    <property type="entry name" value="Acyl-CoA dehydrogenase/oxidase, N-terminal domain"/>
    <property type="match status" value="1"/>
</dbReference>
<dbReference type="PANTHER" id="PTHR43884">
    <property type="entry name" value="ACYL-COA DEHYDROGENASE"/>
    <property type="match status" value="1"/>
</dbReference>
<dbReference type="Pfam" id="PF00441">
    <property type="entry name" value="Acyl-CoA_dh_1"/>
    <property type="match status" value="1"/>
</dbReference>
<organism evidence="9 10">
    <name type="scientific">Streptomyces viridosporus T7A</name>
    <dbReference type="NCBI Taxonomy" id="665577"/>
    <lineage>
        <taxon>Bacteria</taxon>
        <taxon>Bacillati</taxon>
        <taxon>Actinomycetota</taxon>
        <taxon>Actinomycetes</taxon>
        <taxon>Kitasatosporales</taxon>
        <taxon>Streptomycetaceae</taxon>
        <taxon>Streptomyces</taxon>
    </lineage>
</organism>
<feature type="domain" description="Acyl-CoA oxidase/dehydrogenase middle" evidence="8">
    <location>
        <begin position="176"/>
        <end position="272"/>
    </location>
</feature>
<evidence type="ECO:0000259" key="7">
    <source>
        <dbReference type="Pfam" id="PF00441"/>
    </source>
</evidence>
<keyword evidence="3 5" id="KW-0285">Flavoprotein</keyword>
<evidence type="ECO:0000313" key="9">
    <source>
        <dbReference type="EMBL" id="QEU89567.1"/>
    </source>
</evidence>
<evidence type="ECO:0000256" key="5">
    <source>
        <dbReference type="RuleBase" id="RU362125"/>
    </source>
</evidence>
<feature type="domain" description="Acyl-CoA dehydrogenase/oxidase C-terminal" evidence="7">
    <location>
        <begin position="284"/>
        <end position="416"/>
    </location>
</feature>
<evidence type="ECO:0000256" key="4">
    <source>
        <dbReference type="ARBA" id="ARBA00022827"/>
    </source>
</evidence>
<feature type="compositionally biased region" description="Low complexity" evidence="6">
    <location>
        <begin position="1"/>
        <end position="18"/>
    </location>
</feature>
<dbReference type="InterPro" id="IPR009100">
    <property type="entry name" value="AcylCoA_DH/oxidase_NM_dom_sf"/>
</dbReference>
<evidence type="ECO:0000259" key="8">
    <source>
        <dbReference type="Pfam" id="PF02770"/>
    </source>
</evidence>
<keyword evidence="4 5" id="KW-0274">FAD</keyword>
<dbReference type="EMBL" id="CP023700">
    <property type="protein sequence ID" value="QEU89567.1"/>
    <property type="molecule type" value="Genomic_DNA"/>
</dbReference>
<sequence>MPEPRPAGTGRARGPGTRCGRRPGGGTGTHGRTRHDVAVGHMSGGKLAAGDSPRSASSADELERLFGDPYDEGNPVGYAPLLEADDRAEMFGDGEALLDDFRLNAEFVPVEYGGRLSRLDDLVEVMRAVYRRDPSLGLGYGASSLISSVNVWTAGNHEQRRQVADLLLRNGKVAAAYHELAHGNDMAGTEMNAVPTAGGWCLNGRKEVVTNIRRADAMVLFTRTGPGNGSRNHSQIFVEKSHVPAGRIDYLPRYRTVGMRGVQLGGAVFRDCPVESGALIGRQGQGLETAMRSFQITRATLPAMMTGILDSALRATMLHVTGRTLYGGRAGDLPHVRSILTGAFTDLLICEAFSLVAVRAIHLLPSASSLYSAAAKYAVAGGLLRATDRLASVMGAEFFRRDGRQAIFQKLLRDLKPVGFGHAARAACQTTILPQLGVLSRRPGSPATPPTALFRIDADLVPPAFDALAVSSRGRDPLGSSLDELSDALAGEGGDRTVREHVAHLRAELREIREKAGGLAPHELTFTADADSYDLVERYVNVLVAVGCLQVWRHNRDGDDGFLAEPLWLHAALGRLRTGWNQHVVASPSVEDGLFAQMSARLTENRSFGLLGRRLYGA</sequence>
<comment type="cofactor">
    <cofactor evidence="1 5">
        <name>FAD</name>
        <dbReference type="ChEBI" id="CHEBI:57692"/>
    </cofactor>
</comment>
<dbReference type="SUPFAM" id="SSF56645">
    <property type="entry name" value="Acyl-CoA dehydrogenase NM domain-like"/>
    <property type="match status" value="1"/>
</dbReference>
<proteinExistence type="inferred from homology"/>
<evidence type="ECO:0000313" key="10">
    <source>
        <dbReference type="Proteomes" id="UP000327143"/>
    </source>
</evidence>
<name>A0ABX6ARG9_STRVD</name>
<dbReference type="SUPFAM" id="SSF47203">
    <property type="entry name" value="Acyl-CoA dehydrogenase C-terminal domain-like"/>
    <property type="match status" value="1"/>
</dbReference>
<comment type="similarity">
    <text evidence="2 5">Belongs to the acyl-CoA dehydrogenase family.</text>
</comment>
<dbReference type="InterPro" id="IPR046373">
    <property type="entry name" value="Acyl-CoA_Oxase/DH_mid-dom_sf"/>
</dbReference>
<feature type="region of interest" description="Disordered" evidence="6">
    <location>
        <begin position="1"/>
        <end position="59"/>
    </location>
</feature>
<keyword evidence="10" id="KW-1185">Reference proteome</keyword>
<evidence type="ECO:0000256" key="2">
    <source>
        <dbReference type="ARBA" id="ARBA00009347"/>
    </source>
</evidence>
<dbReference type="InterPro" id="IPR036250">
    <property type="entry name" value="AcylCo_DH-like_C"/>
</dbReference>
<evidence type="ECO:0000256" key="6">
    <source>
        <dbReference type="SAM" id="MobiDB-lite"/>
    </source>
</evidence>
<accession>A0ABX6ARG9</accession>
<dbReference type="PANTHER" id="PTHR43884:SF19">
    <property type="entry name" value="ACYL-COA DEHYDROGENASE FADE4-RELATED"/>
    <property type="match status" value="1"/>
</dbReference>
<keyword evidence="5" id="KW-0560">Oxidoreductase</keyword>
<reference evidence="9 10" key="1">
    <citation type="submission" date="2017-09" db="EMBL/GenBank/DDBJ databases">
        <authorList>
            <person name="Lee N."/>
            <person name="Cho B.-K."/>
        </authorList>
    </citation>
    <scope>NUCLEOTIDE SEQUENCE [LARGE SCALE GENOMIC DNA]</scope>
    <source>
        <strain evidence="9 10">ATCC 39115</strain>
    </source>
</reference>
<protein>
    <submittedName>
        <fullName evidence="9">Acyl-CoA dehydrogenase</fullName>
    </submittedName>
</protein>
<dbReference type="InterPro" id="IPR037069">
    <property type="entry name" value="AcylCoA_DH/ox_N_sf"/>
</dbReference>
<dbReference type="Gene3D" id="1.20.140.10">
    <property type="entry name" value="Butyryl-CoA Dehydrogenase, subunit A, domain 3"/>
    <property type="match status" value="1"/>
</dbReference>
<dbReference type="CDD" id="cd00567">
    <property type="entry name" value="ACAD"/>
    <property type="match status" value="1"/>
</dbReference>
<dbReference type="Gene3D" id="2.40.110.10">
    <property type="entry name" value="Butyryl-CoA Dehydrogenase, subunit A, domain 2"/>
    <property type="match status" value="1"/>
</dbReference>
<dbReference type="Proteomes" id="UP000327143">
    <property type="component" value="Chromosome"/>
</dbReference>
<dbReference type="InterPro" id="IPR006091">
    <property type="entry name" value="Acyl-CoA_Oxase/DH_mid-dom"/>
</dbReference>
<dbReference type="Pfam" id="PF02770">
    <property type="entry name" value="Acyl-CoA_dh_M"/>
    <property type="match status" value="1"/>
</dbReference>
<evidence type="ECO:0000256" key="1">
    <source>
        <dbReference type="ARBA" id="ARBA00001974"/>
    </source>
</evidence>
<dbReference type="InterPro" id="IPR009075">
    <property type="entry name" value="AcylCo_DH/oxidase_C"/>
</dbReference>